<gene>
    <name evidence="1" type="ORF">C4532_06050</name>
</gene>
<comment type="caution">
    <text evidence="1">The sequence shown here is derived from an EMBL/GenBank/DDBJ whole genome shotgun (WGS) entry which is preliminary data.</text>
</comment>
<name>A0A419F2Q5_9BACT</name>
<dbReference type="EMBL" id="QZKI01000045">
    <property type="protein sequence ID" value="RJP72416.1"/>
    <property type="molecule type" value="Genomic_DNA"/>
</dbReference>
<reference evidence="1 2" key="1">
    <citation type="journal article" date="2017" name="ISME J.">
        <title>Energy and carbon metabolisms in a deep terrestrial subsurface fluid microbial community.</title>
        <authorList>
            <person name="Momper L."/>
            <person name="Jungbluth S.P."/>
            <person name="Lee M.D."/>
            <person name="Amend J.P."/>
        </authorList>
    </citation>
    <scope>NUCLEOTIDE SEQUENCE [LARGE SCALE GENOMIC DNA]</scope>
    <source>
        <strain evidence="1">SURF_17</strain>
    </source>
</reference>
<sequence>MRRLIAALVWVGVIGLIACQTMKAAGPSYTIRVRHISDFQAYEDHTVRVGEEFFIADTEYAAKVEEYNPDFAIHVKTKKVVRRSEKPLNPALRLAVSYQGHLLYDTWILYQSMIPHTIHEPGYYFQFISYEGEGPSSSRRGSN</sequence>
<organism evidence="1 2">
    <name type="scientific">Candidatus Abyssobacteria bacterium SURF_17</name>
    <dbReference type="NCBI Taxonomy" id="2093361"/>
    <lineage>
        <taxon>Bacteria</taxon>
        <taxon>Pseudomonadati</taxon>
        <taxon>Candidatus Hydrogenedentota</taxon>
        <taxon>Candidatus Abyssobacteria</taxon>
    </lineage>
</organism>
<dbReference type="PROSITE" id="PS51257">
    <property type="entry name" value="PROKAR_LIPOPROTEIN"/>
    <property type="match status" value="1"/>
</dbReference>
<protein>
    <submittedName>
        <fullName evidence="1">Uncharacterized protein</fullName>
    </submittedName>
</protein>
<proteinExistence type="predicted"/>
<dbReference type="Proteomes" id="UP000285961">
    <property type="component" value="Unassembled WGS sequence"/>
</dbReference>
<accession>A0A419F2Q5</accession>
<evidence type="ECO:0000313" key="2">
    <source>
        <dbReference type="Proteomes" id="UP000285961"/>
    </source>
</evidence>
<evidence type="ECO:0000313" key="1">
    <source>
        <dbReference type="EMBL" id="RJP72416.1"/>
    </source>
</evidence>
<dbReference type="AlphaFoldDB" id="A0A419F2Q5"/>